<feature type="chain" id="PRO_5042176536" evidence="1">
    <location>
        <begin position="19"/>
        <end position="204"/>
    </location>
</feature>
<dbReference type="EMBL" id="JAMGSI010000002">
    <property type="protein sequence ID" value="MCL6658139.1"/>
    <property type="molecule type" value="Genomic_DNA"/>
</dbReference>
<accession>A0AAE6TBN9</accession>
<keyword evidence="1" id="KW-0732">Signal</keyword>
<protein>
    <submittedName>
        <fullName evidence="3">Uncharacterized protein</fullName>
    </submittedName>
</protein>
<proteinExistence type="predicted"/>
<feature type="signal peptide" evidence="1">
    <location>
        <begin position="1"/>
        <end position="18"/>
    </location>
</feature>
<evidence type="ECO:0000313" key="5">
    <source>
        <dbReference type="Proteomes" id="UP001202031"/>
    </source>
</evidence>
<evidence type="ECO:0000313" key="2">
    <source>
        <dbReference type="EMBL" id="MCL6658139.1"/>
    </source>
</evidence>
<name>A0AAE6TBN9_9BACT</name>
<evidence type="ECO:0000313" key="4">
    <source>
        <dbReference type="Proteomes" id="UP000642553"/>
    </source>
</evidence>
<dbReference type="AlphaFoldDB" id="A0AAE6TBN9"/>
<keyword evidence="5" id="KW-1185">Reference proteome</keyword>
<dbReference type="EMBL" id="CP029701">
    <property type="protein sequence ID" value="QHV62361.1"/>
    <property type="molecule type" value="Genomic_DNA"/>
</dbReference>
<reference evidence="2 5" key="2">
    <citation type="submission" date="2022-03" db="EMBL/GenBank/DDBJ databases">
        <title>Taxonomic description of new species and reclassification of some bacterial strains.</title>
        <authorList>
            <person name="Ndongo S."/>
        </authorList>
    </citation>
    <scope>NUCLEOTIDE SEQUENCE [LARGE SCALE GENOMIC DNA]</scope>
    <source>
        <strain evidence="2 5">Marseille-P6666</strain>
    </source>
</reference>
<evidence type="ECO:0000313" key="3">
    <source>
        <dbReference type="EMBL" id="QHV62361.1"/>
    </source>
</evidence>
<dbReference type="Proteomes" id="UP001202031">
    <property type="component" value="Unassembled WGS sequence"/>
</dbReference>
<dbReference type="Proteomes" id="UP000642553">
    <property type="component" value="Chromosome"/>
</dbReference>
<reference evidence="3" key="1">
    <citation type="submission" date="2018-05" db="EMBL/GenBank/DDBJ databases">
        <title>Complete genome sequnece of Akkermansia muciniphila EB-AMDK-40.</title>
        <authorList>
            <person name="Nam Y.-D."/>
            <person name="Chung W.-H."/>
            <person name="Park Y.S."/>
            <person name="Kang J."/>
        </authorList>
    </citation>
    <scope>NUCLEOTIDE SEQUENCE</scope>
    <source>
        <strain evidence="3">EB-AMDK-40</strain>
    </source>
</reference>
<organism evidence="3 4">
    <name type="scientific">Akkermansia massiliensis</name>
    <dbReference type="NCBI Taxonomy" id="2927224"/>
    <lineage>
        <taxon>Bacteria</taxon>
        <taxon>Pseudomonadati</taxon>
        <taxon>Verrucomicrobiota</taxon>
        <taxon>Verrucomicrobiia</taxon>
        <taxon>Verrucomicrobiales</taxon>
        <taxon>Akkermansiaceae</taxon>
        <taxon>Akkermansia</taxon>
    </lineage>
</organism>
<gene>
    <name evidence="3" type="ORF">DMI76_02790</name>
    <name evidence="2" type="ORF">M8N44_12535</name>
</gene>
<dbReference type="RefSeq" id="WP_022396502.1">
    <property type="nucleotide sequence ID" value="NZ_CP029701.1"/>
</dbReference>
<sequence>MKVSVLFLSLVASCMACAEVLPFKTPSFDTKRCADSAKSSVSMEQKETCVEVKLLDGENSMEAMIPFRDKNDYSNLAVFEKAFAKENISKKLDILKKVEPRLVKTIIRGKEVKCPVVPLVSPIKGEDGLMLALFLASYEKIDFKAQQEGRFQKKRNPDDIKFVYGVIFEVSDPVSKKKLAAPVKWEQAETISAWIDAVRKEVKQ</sequence>
<evidence type="ECO:0000256" key="1">
    <source>
        <dbReference type="SAM" id="SignalP"/>
    </source>
</evidence>
<dbReference type="GeneID" id="84024701"/>